<keyword evidence="6" id="KW-1185">Reference proteome</keyword>
<dbReference type="InterPro" id="IPR006680">
    <property type="entry name" value="Amidohydro-rel"/>
</dbReference>
<dbReference type="Gene3D" id="3.40.50.300">
    <property type="entry name" value="P-loop containing nucleotide triphosphate hydrolases"/>
    <property type="match status" value="1"/>
</dbReference>
<gene>
    <name evidence="5" type="primary">jg1861</name>
    <name evidence="5" type="ORF">PAEG_LOCUS8679</name>
</gene>
<evidence type="ECO:0000259" key="4">
    <source>
        <dbReference type="PROSITE" id="PS50125"/>
    </source>
</evidence>
<feature type="domain" description="Guanylate cyclase" evidence="4">
    <location>
        <begin position="95"/>
        <end position="231"/>
    </location>
</feature>
<dbReference type="PANTHER" id="PTHR16305:SF28">
    <property type="entry name" value="GUANYLATE CYCLASE DOMAIN-CONTAINING PROTEIN"/>
    <property type="match status" value="1"/>
</dbReference>
<accession>A0A8S4R358</accession>
<name>A0A8S4R358_9NEOP</name>
<keyword evidence="1" id="KW-0547">Nucleotide-binding</keyword>
<dbReference type="PANTHER" id="PTHR16305">
    <property type="entry name" value="TESTICULAR SOLUBLE ADENYLYL CYCLASE"/>
    <property type="match status" value="1"/>
</dbReference>
<dbReference type="Pfam" id="PF00211">
    <property type="entry name" value="Guanylate_cyc"/>
    <property type="match status" value="1"/>
</dbReference>
<dbReference type="CDD" id="cd07302">
    <property type="entry name" value="CHD"/>
    <property type="match status" value="2"/>
</dbReference>
<feature type="domain" description="Guanylate cyclase" evidence="4">
    <location>
        <begin position="361"/>
        <end position="495"/>
    </location>
</feature>
<dbReference type="GO" id="GO:0005524">
    <property type="term" value="F:ATP binding"/>
    <property type="evidence" value="ECO:0007669"/>
    <property type="project" value="UniProtKB-KW"/>
</dbReference>
<dbReference type="Gene3D" id="3.20.20.140">
    <property type="entry name" value="Metal-dependent hydrolases"/>
    <property type="match status" value="1"/>
</dbReference>
<sequence>MVSTEKWRNYRRKFSRRGNECLDEDSEDDMPRASELKEWVDEFFVRKSTVSNQSDQDVEVNLTKKQTLVLATLVPDEILLMDNFQAVETKRFVGVLMMADVSGYTALSERYNNTGKGGTYRLTVTLNTYLGSLIEVIYSHGGDIIKFAGDAFLALWKTDKRSFLCHTIHTAIACALIIQHSFGSYETDVKVNLKVKLAISAGNIIFSPIGSGIDMNYIIFGLPVIEAKIAESLCGSGEVKLTPTAWGHCYSRNYDHDISNDGHVTIKAILYDPREEDISKPFLGFGTMIRQINKPFVTLENLPDFLLNDSAQISTADISKRSEVLNLRKTILKAEGRNIGSEIRKFMIRPVLTQIDAHQPLEYLTEMRQVSILFVTLKPKECPFPQLITIVNNAYQITSDIVYKSMGCVNKIILFDKDVMILVIFGLRGFKHESEAQAALKCAYSIKKSVSALDGVSEVSIGVTTGQVYCGVVGHPLRREFTVIGAIVNKAARFMCNFRNKITCDEATYVKSKMSSNGFTLQPPTELKGIIHPGKIYEYTEEIRIKELFGIPLIPPLLNRYDEMEYFKNWLNEAHLSYRDFNALLLIGESRIGKTRLLEWMARYARNKDLKVCYLSLTSIHSATPYLALSQLIENIMDLKEPIVGFEKEEKIVELLQNYSDDLSYLNNIINVRFAYNEDIYSQNENGRKEKAKKIFKKLLLSIPYPCVILFDDLQNLDPDSWEFVAILFDIMKMFTVLTVTRGKFSSVHSWLYAVFIEHNIRKINLGPLRFNWIAPLACQILDVEAVPNDLCDALKIKCNGMPGLVESFIVHLFSNGALELNKIHNSELKNWLDEDLQFPDPIFLRPTALNARDQFTLDQLLEENKTEEISICLVTNKKELKTDINVQNIDALIMIQMDSLTPYQQLLLKIASVIGNVLSRELLENIMYNNNASTTAKAIKRLFAMRILTCANNKRTTSGGTIISNYSGSLNLICECVFDYETENGDNLPKYAFCKVMKFRNKNSRKSFYELLPLNQKKEFHLRIVNYLENNKQKCPECGGTVMVVQSTMNLFQQTSYENKYYPNESLKIEEEEEYSQRESVEPKQESIDIRRSRSDVYSKMPNTSRSPPTSVKSEILNKTTPILKIKPINDDDIDARRRSTKRVTMSNMVITTKSFEEINIPTIFDMFRAVTEADQIAAWRHLGVIDSEDNVKANTIDKENRSFCIHIEKGVSQINVDRCTCAELNIIIYEQLIYHSKEADLKTKMVEFQIQFSYLNVLANNFDAAIPKLEEAEDTCQEKCTFSISWYDRERLLGKIYSLKAAALLMSGRLTLAKINIVKAAKIYRINLNKISDILQIRGLVIMNLKRKNHRLHHARMKVDSIFFLNVAAVLYASLDDEQTSRIAAHRSIRLVQRLGCSVIDLSDAFTNAIQMELDRGTPESTLNLEKMAVNSLQNIKSPIQAEELFAIGKLFMTVFRARLARGKLVDSIRSGFRALVISRFLHAHSISMDLIPDLFYLLISRCRIVEAVEVVKLLLHLAENQTTLESETWYYALSIDLILDAGLQLESPNEISLYAECSIHKGEAAGQSRRRLVVGLWTYWLRADSETRAKRFETEALFWSNRNEEDGTLKTMISSTRLAEGMLESLARKMDDLRKVVDLVELRSLADRELSRLEHDARDLRAVYPRWMLLKAASLNLSGRHTAATSLLNQITEIGNREAFDQKNNEGLQMDFSILKPDQFVMPGFIDCHTHAPQFPNLGLGLDRPLLEWLSKYTFPLETKYKDKQFAADVYEKVVKRLINNGTTTACYFGSLHLEGTLELVKNVIKYHQRALVALGLQDKIGTFEIGKQFDALILDVTDPRGPIDNFKDSSDGTDAIVDKAQRFVYCGDDRNIVQVYINGRIVKNILPYYKSAEAYDTFFSS</sequence>
<dbReference type="Proteomes" id="UP000838756">
    <property type="component" value="Unassembled WGS sequence"/>
</dbReference>
<evidence type="ECO:0000256" key="2">
    <source>
        <dbReference type="ARBA" id="ARBA00022840"/>
    </source>
</evidence>
<keyword evidence="2" id="KW-0067">ATP-binding</keyword>
<reference evidence="5" key="1">
    <citation type="submission" date="2022-03" db="EMBL/GenBank/DDBJ databases">
        <authorList>
            <person name="Lindestad O."/>
        </authorList>
    </citation>
    <scope>NUCLEOTIDE SEQUENCE</scope>
</reference>
<evidence type="ECO:0000256" key="3">
    <source>
        <dbReference type="ARBA" id="ARBA00023239"/>
    </source>
</evidence>
<dbReference type="SUPFAM" id="SSF55073">
    <property type="entry name" value="Nucleotide cyclase"/>
    <property type="match status" value="2"/>
</dbReference>
<dbReference type="GO" id="GO:0005737">
    <property type="term" value="C:cytoplasm"/>
    <property type="evidence" value="ECO:0007669"/>
    <property type="project" value="TreeGrafter"/>
</dbReference>
<dbReference type="InterPro" id="IPR029787">
    <property type="entry name" value="Nucleotide_cyclase"/>
</dbReference>
<dbReference type="EMBL" id="CAKXAJ010024700">
    <property type="protein sequence ID" value="CAH2229193.1"/>
    <property type="molecule type" value="Genomic_DNA"/>
</dbReference>
<dbReference type="PROSITE" id="PS50125">
    <property type="entry name" value="GUANYLATE_CYCLASE_2"/>
    <property type="match status" value="2"/>
</dbReference>
<dbReference type="GO" id="GO:0016810">
    <property type="term" value="F:hydrolase activity, acting on carbon-nitrogen (but not peptide) bonds"/>
    <property type="evidence" value="ECO:0007669"/>
    <property type="project" value="InterPro"/>
</dbReference>
<dbReference type="InterPro" id="IPR041664">
    <property type="entry name" value="AAA_16"/>
</dbReference>
<dbReference type="InterPro" id="IPR001054">
    <property type="entry name" value="A/G_cyclase"/>
</dbReference>
<evidence type="ECO:0000256" key="1">
    <source>
        <dbReference type="ARBA" id="ARBA00022741"/>
    </source>
</evidence>
<evidence type="ECO:0000313" key="5">
    <source>
        <dbReference type="EMBL" id="CAH2229193.1"/>
    </source>
</evidence>
<dbReference type="InterPro" id="IPR027417">
    <property type="entry name" value="P-loop_NTPase"/>
</dbReference>
<keyword evidence="3" id="KW-0456">Lyase</keyword>
<protein>
    <submittedName>
        <fullName evidence="5">Jg1861 protein</fullName>
    </submittedName>
</protein>
<dbReference type="SUPFAM" id="SSF52540">
    <property type="entry name" value="P-loop containing nucleoside triphosphate hydrolases"/>
    <property type="match status" value="1"/>
</dbReference>
<dbReference type="SUPFAM" id="SSF51556">
    <property type="entry name" value="Metallo-dependent hydrolases"/>
    <property type="match status" value="1"/>
</dbReference>
<comment type="caution">
    <text evidence="5">The sequence shown here is derived from an EMBL/GenBank/DDBJ whole genome shotgun (WGS) entry which is preliminary data.</text>
</comment>
<dbReference type="SUPFAM" id="SSF51338">
    <property type="entry name" value="Composite domain of metallo-dependent hydrolases"/>
    <property type="match status" value="1"/>
</dbReference>
<dbReference type="InterPro" id="IPR011059">
    <property type="entry name" value="Metal-dep_hydrolase_composite"/>
</dbReference>
<dbReference type="InterPro" id="IPR032466">
    <property type="entry name" value="Metal_Hydrolase"/>
</dbReference>
<dbReference type="GO" id="GO:0004016">
    <property type="term" value="F:adenylate cyclase activity"/>
    <property type="evidence" value="ECO:0007669"/>
    <property type="project" value="TreeGrafter"/>
</dbReference>
<dbReference type="Gene3D" id="3.30.70.1230">
    <property type="entry name" value="Nucleotide cyclase"/>
    <property type="match status" value="2"/>
</dbReference>
<dbReference type="GO" id="GO:0009190">
    <property type="term" value="P:cyclic nucleotide biosynthetic process"/>
    <property type="evidence" value="ECO:0007669"/>
    <property type="project" value="InterPro"/>
</dbReference>
<dbReference type="Pfam" id="PF13191">
    <property type="entry name" value="AAA_16"/>
    <property type="match status" value="1"/>
</dbReference>
<dbReference type="Pfam" id="PF01979">
    <property type="entry name" value="Amidohydro_1"/>
    <property type="match status" value="1"/>
</dbReference>
<dbReference type="FunFam" id="3.30.70.1230:FF:000017">
    <property type="entry name" value="Adenylate cyclase type 10"/>
    <property type="match status" value="1"/>
</dbReference>
<organism evidence="5 6">
    <name type="scientific">Pararge aegeria aegeria</name>
    <dbReference type="NCBI Taxonomy" id="348720"/>
    <lineage>
        <taxon>Eukaryota</taxon>
        <taxon>Metazoa</taxon>
        <taxon>Ecdysozoa</taxon>
        <taxon>Arthropoda</taxon>
        <taxon>Hexapoda</taxon>
        <taxon>Insecta</taxon>
        <taxon>Pterygota</taxon>
        <taxon>Neoptera</taxon>
        <taxon>Endopterygota</taxon>
        <taxon>Lepidoptera</taxon>
        <taxon>Glossata</taxon>
        <taxon>Ditrysia</taxon>
        <taxon>Papilionoidea</taxon>
        <taxon>Nymphalidae</taxon>
        <taxon>Satyrinae</taxon>
        <taxon>Satyrini</taxon>
        <taxon>Parargina</taxon>
        <taxon>Pararge</taxon>
    </lineage>
</organism>
<dbReference type="GO" id="GO:0035556">
    <property type="term" value="P:intracellular signal transduction"/>
    <property type="evidence" value="ECO:0007669"/>
    <property type="project" value="InterPro"/>
</dbReference>
<dbReference type="OrthoDB" id="194468at2759"/>
<proteinExistence type="predicted"/>
<evidence type="ECO:0000313" key="6">
    <source>
        <dbReference type="Proteomes" id="UP000838756"/>
    </source>
</evidence>